<keyword evidence="1" id="KW-0175">Coiled coil</keyword>
<organism evidence="4 5">
    <name type="scientific">Acinetobacter populi</name>
    <dbReference type="NCBI Taxonomy" id="1582270"/>
    <lineage>
        <taxon>Bacteria</taxon>
        <taxon>Pseudomonadati</taxon>
        <taxon>Pseudomonadota</taxon>
        <taxon>Gammaproteobacteria</taxon>
        <taxon>Moraxellales</taxon>
        <taxon>Moraxellaceae</taxon>
        <taxon>Acinetobacter</taxon>
    </lineage>
</organism>
<sequence>MLGNLKINKTIGIICALLIVLIFIAIFAYFYLNKHSEATPNPTEKSAAIQPSINDEELAKIAQETTADEQSSEPEGLIDDSILTQPIAKDPALVKDELKQLEDIQNQLKEQKDILEQQHHDADQLLQLKEQQLADLEKQFHSQ</sequence>
<name>A0A1Z9YWC7_9GAMM</name>
<feature type="region of interest" description="Disordered" evidence="2">
    <location>
        <begin position="63"/>
        <end position="84"/>
    </location>
</feature>
<feature type="compositionally biased region" description="Acidic residues" evidence="2">
    <location>
        <begin position="66"/>
        <end position="78"/>
    </location>
</feature>
<keyword evidence="3" id="KW-1133">Transmembrane helix</keyword>
<protein>
    <submittedName>
        <fullName evidence="4">Uncharacterized protein</fullName>
    </submittedName>
</protein>
<keyword evidence="3" id="KW-0812">Transmembrane</keyword>
<evidence type="ECO:0000313" key="4">
    <source>
        <dbReference type="EMBL" id="OUY06525.1"/>
    </source>
</evidence>
<reference evidence="4 5" key="1">
    <citation type="submission" date="2017-05" db="EMBL/GenBank/DDBJ databases">
        <title>Acinetobacter populi ANC 5415 (= PBJ7), whole genome shotgun sequencing project.</title>
        <authorList>
            <person name="Nemec A."/>
            <person name="Radolfova-Krizova L."/>
        </authorList>
    </citation>
    <scope>NUCLEOTIDE SEQUENCE [LARGE SCALE GENOMIC DNA]</scope>
    <source>
        <strain evidence="4 5">PBJ7</strain>
    </source>
</reference>
<evidence type="ECO:0000256" key="1">
    <source>
        <dbReference type="SAM" id="Coils"/>
    </source>
</evidence>
<dbReference type="EMBL" id="NEXX01000004">
    <property type="protein sequence ID" value="OUY06525.1"/>
    <property type="molecule type" value="Genomic_DNA"/>
</dbReference>
<evidence type="ECO:0000256" key="2">
    <source>
        <dbReference type="SAM" id="MobiDB-lite"/>
    </source>
</evidence>
<feature type="coiled-coil region" evidence="1">
    <location>
        <begin position="94"/>
        <end position="139"/>
    </location>
</feature>
<proteinExistence type="predicted"/>
<dbReference type="RefSeq" id="WP_087620885.1">
    <property type="nucleotide sequence ID" value="NZ_NEXX01000004.1"/>
</dbReference>
<gene>
    <name evidence="4" type="ORF">CAP51_11370</name>
</gene>
<comment type="caution">
    <text evidence="4">The sequence shown here is derived from an EMBL/GenBank/DDBJ whole genome shotgun (WGS) entry which is preliminary data.</text>
</comment>
<dbReference type="OrthoDB" id="6712757at2"/>
<keyword evidence="5" id="KW-1185">Reference proteome</keyword>
<feature type="transmembrane region" description="Helical" evidence="3">
    <location>
        <begin position="12"/>
        <end position="32"/>
    </location>
</feature>
<dbReference type="AlphaFoldDB" id="A0A1Z9YWC7"/>
<evidence type="ECO:0000313" key="5">
    <source>
        <dbReference type="Proteomes" id="UP000196536"/>
    </source>
</evidence>
<accession>A0A1Z9YWC7</accession>
<dbReference type="Proteomes" id="UP000196536">
    <property type="component" value="Unassembled WGS sequence"/>
</dbReference>
<evidence type="ECO:0000256" key="3">
    <source>
        <dbReference type="SAM" id="Phobius"/>
    </source>
</evidence>
<keyword evidence="3" id="KW-0472">Membrane</keyword>